<name>A0ACA9N971_9GLOM</name>
<dbReference type="Proteomes" id="UP000789920">
    <property type="component" value="Unassembled WGS sequence"/>
</dbReference>
<dbReference type="EMBL" id="CAJVQC010012704">
    <property type="protein sequence ID" value="CAG8641098.1"/>
    <property type="molecule type" value="Genomic_DNA"/>
</dbReference>
<reference evidence="1" key="1">
    <citation type="submission" date="2021-06" db="EMBL/GenBank/DDBJ databases">
        <authorList>
            <person name="Kallberg Y."/>
            <person name="Tangrot J."/>
            <person name="Rosling A."/>
        </authorList>
    </citation>
    <scope>NUCLEOTIDE SEQUENCE</scope>
    <source>
        <strain evidence="1">MA461A</strain>
    </source>
</reference>
<accession>A0ACA9N971</accession>
<feature type="non-terminal residue" evidence="1">
    <location>
        <position position="48"/>
    </location>
</feature>
<organism evidence="1 2">
    <name type="scientific">Racocetra persica</name>
    <dbReference type="NCBI Taxonomy" id="160502"/>
    <lineage>
        <taxon>Eukaryota</taxon>
        <taxon>Fungi</taxon>
        <taxon>Fungi incertae sedis</taxon>
        <taxon>Mucoromycota</taxon>
        <taxon>Glomeromycotina</taxon>
        <taxon>Glomeromycetes</taxon>
        <taxon>Diversisporales</taxon>
        <taxon>Gigasporaceae</taxon>
        <taxon>Racocetra</taxon>
    </lineage>
</organism>
<sequence length="48" mass="5927">MIIEKLKDFFKPKKQNALELQKRDRQKKKEDKQDNQIKAGFQIYYLLK</sequence>
<keyword evidence="2" id="KW-1185">Reference proteome</keyword>
<protein>
    <submittedName>
        <fullName evidence="1">16369_t:CDS:1</fullName>
    </submittedName>
</protein>
<evidence type="ECO:0000313" key="1">
    <source>
        <dbReference type="EMBL" id="CAG8641098.1"/>
    </source>
</evidence>
<proteinExistence type="predicted"/>
<gene>
    <name evidence="1" type="ORF">RPERSI_LOCUS7485</name>
</gene>
<evidence type="ECO:0000313" key="2">
    <source>
        <dbReference type="Proteomes" id="UP000789920"/>
    </source>
</evidence>
<comment type="caution">
    <text evidence="1">The sequence shown here is derived from an EMBL/GenBank/DDBJ whole genome shotgun (WGS) entry which is preliminary data.</text>
</comment>